<gene>
    <name evidence="1" type="ORF">SDC9_21023</name>
</gene>
<name>A0A644U8D1_9ZZZZ</name>
<reference evidence="1" key="1">
    <citation type="submission" date="2019-08" db="EMBL/GenBank/DDBJ databases">
        <authorList>
            <person name="Kucharzyk K."/>
            <person name="Murdoch R.W."/>
            <person name="Higgins S."/>
            <person name="Loffler F."/>
        </authorList>
    </citation>
    <scope>NUCLEOTIDE SEQUENCE</scope>
</reference>
<accession>A0A644U8D1</accession>
<proteinExistence type="predicted"/>
<organism evidence="1">
    <name type="scientific">bioreactor metagenome</name>
    <dbReference type="NCBI Taxonomy" id="1076179"/>
    <lineage>
        <taxon>unclassified sequences</taxon>
        <taxon>metagenomes</taxon>
        <taxon>ecological metagenomes</taxon>
    </lineage>
</organism>
<dbReference type="AlphaFoldDB" id="A0A644U8D1"/>
<comment type="caution">
    <text evidence="1">The sequence shown here is derived from an EMBL/GenBank/DDBJ whole genome shotgun (WGS) entry which is preliminary data.</text>
</comment>
<evidence type="ECO:0000313" key="1">
    <source>
        <dbReference type="EMBL" id="MPL75201.1"/>
    </source>
</evidence>
<dbReference type="EMBL" id="VSSQ01000086">
    <property type="protein sequence ID" value="MPL75201.1"/>
    <property type="molecule type" value="Genomic_DNA"/>
</dbReference>
<sequence>MKKSVFIGFLILSVFVASSQDLSGYDSYYVDEFYEKVDLQYGTLDENGDNISFVFVETEMDLENGYYDIQLSDGPGDLYQINGTDYYVTFRSYIGFVGYSEDCILKISGYSAIVYKE</sequence>
<protein>
    <submittedName>
        <fullName evidence="1">Uncharacterized protein</fullName>
    </submittedName>
</protein>